<gene>
    <name evidence="3" type="ORF">GCM10007977_077370</name>
</gene>
<dbReference type="Pfam" id="PF04909">
    <property type="entry name" value="Amidohydro_2"/>
    <property type="match status" value="1"/>
</dbReference>
<proteinExistence type="predicted"/>
<dbReference type="EMBL" id="BMPI01000050">
    <property type="protein sequence ID" value="GGM64423.1"/>
    <property type="molecule type" value="Genomic_DNA"/>
</dbReference>
<accession>A0A917U9H0</accession>
<dbReference type="InterPro" id="IPR032466">
    <property type="entry name" value="Metal_Hydrolase"/>
</dbReference>
<evidence type="ECO:0000313" key="3">
    <source>
        <dbReference type="EMBL" id="GGM64423.1"/>
    </source>
</evidence>
<dbReference type="Proteomes" id="UP000642070">
    <property type="component" value="Unassembled WGS sequence"/>
</dbReference>
<reference evidence="3" key="1">
    <citation type="journal article" date="2014" name="Int. J. Syst. Evol. Microbiol.">
        <title>Complete genome sequence of Corynebacterium casei LMG S-19264T (=DSM 44701T), isolated from a smear-ripened cheese.</title>
        <authorList>
            <consortium name="US DOE Joint Genome Institute (JGI-PGF)"/>
            <person name="Walter F."/>
            <person name="Albersmeier A."/>
            <person name="Kalinowski J."/>
            <person name="Ruckert C."/>
        </authorList>
    </citation>
    <scope>NUCLEOTIDE SEQUENCE</scope>
    <source>
        <strain evidence="3">JCM 19831</strain>
    </source>
</reference>
<dbReference type="GO" id="GO:0016831">
    <property type="term" value="F:carboxy-lyase activity"/>
    <property type="evidence" value="ECO:0007669"/>
    <property type="project" value="InterPro"/>
</dbReference>
<name>A0A917U9H0_9ACTN</name>
<evidence type="ECO:0000313" key="4">
    <source>
        <dbReference type="Proteomes" id="UP000642070"/>
    </source>
</evidence>
<sequence>MPLREQHKIISVDDHLIEHPRVWLDRLPEKHRAAGPQIIEDSRGHHVWRYEGRFYPQIGLNAVAGKDPKDYGIEPVRYEDMIPGCYDPKARIKDMDLDGVHAAACYPSFPGFAGRVFLQAEDPTLAALCVQAWNDFSIDEWSATAPGRLIPLAMLPVWDVEASVREVHRVAAKGARTVTFPENPAPLGLPSYHTDHWDPLFSALEETGLPLSLHFGSSSHVPGYAEDAPFAVAISLYATNLMWTTSDLLFSGALQRHPNLKIVLAEGGIGWIPYIVERCDYTWERHRWYQDIDRKTPPSELFRRHFYGCFIDDVHGVKNRHIIGIENLTFEVDYPHSDSNWPNTRARAAQVFADVPDDEVWLIVEKNAAKLYNLG</sequence>
<dbReference type="Gene3D" id="3.20.20.140">
    <property type="entry name" value="Metal-dependent hydrolases"/>
    <property type="match status" value="1"/>
</dbReference>
<dbReference type="RefSeq" id="WP_190255018.1">
    <property type="nucleotide sequence ID" value="NZ_BMPI01000050.1"/>
</dbReference>
<dbReference type="PANTHER" id="PTHR21240">
    <property type="entry name" value="2-AMINO-3-CARBOXYLMUCONATE-6-SEMIALDEHYDE DECARBOXYLASE"/>
    <property type="match status" value="1"/>
</dbReference>
<dbReference type="PANTHER" id="PTHR21240:SF28">
    <property type="entry name" value="ISO-OROTATE DECARBOXYLASE (EUROFUNG)"/>
    <property type="match status" value="1"/>
</dbReference>
<organism evidence="3 4">
    <name type="scientific">Dactylosporangium sucinum</name>
    <dbReference type="NCBI Taxonomy" id="1424081"/>
    <lineage>
        <taxon>Bacteria</taxon>
        <taxon>Bacillati</taxon>
        <taxon>Actinomycetota</taxon>
        <taxon>Actinomycetes</taxon>
        <taxon>Micromonosporales</taxon>
        <taxon>Micromonosporaceae</taxon>
        <taxon>Dactylosporangium</taxon>
    </lineage>
</organism>
<feature type="domain" description="Amidohydrolase-related" evidence="2">
    <location>
        <begin position="45"/>
        <end position="374"/>
    </location>
</feature>
<evidence type="ECO:0000256" key="1">
    <source>
        <dbReference type="ARBA" id="ARBA00023239"/>
    </source>
</evidence>
<dbReference type="InterPro" id="IPR032465">
    <property type="entry name" value="ACMSD"/>
</dbReference>
<comment type="caution">
    <text evidence="3">The sequence shown here is derived from an EMBL/GenBank/DDBJ whole genome shotgun (WGS) entry which is preliminary data.</text>
</comment>
<protein>
    <submittedName>
        <fullName evidence="3">Amidohydrolase</fullName>
    </submittedName>
</protein>
<evidence type="ECO:0000259" key="2">
    <source>
        <dbReference type="Pfam" id="PF04909"/>
    </source>
</evidence>
<reference evidence="3" key="2">
    <citation type="submission" date="2020-09" db="EMBL/GenBank/DDBJ databases">
        <authorList>
            <person name="Sun Q."/>
            <person name="Ohkuma M."/>
        </authorList>
    </citation>
    <scope>NUCLEOTIDE SEQUENCE</scope>
    <source>
        <strain evidence="3">JCM 19831</strain>
    </source>
</reference>
<dbReference type="InterPro" id="IPR006680">
    <property type="entry name" value="Amidohydro-rel"/>
</dbReference>
<dbReference type="GO" id="GO:0019748">
    <property type="term" value="P:secondary metabolic process"/>
    <property type="evidence" value="ECO:0007669"/>
    <property type="project" value="TreeGrafter"/>
</dbReference>
<keyword evidence="4" id="KW-1185">Reference proteome</keyword>
<dbReference type="SUPFAM" id="SSF51556">
    <property type="entry name" value="Metallo-dependent hydrolases"/>
    <property type="match status" value="1"/>
</dbReference>
<dbReference type="GO" id="GO:0005737">
    <property type="term" value="C:cytoplasm"/>
    <property type="evidence" value="ECO:0007669"/>
    <property type="project" value="TreeGrafter"/>
</dbReference>
<dbReference type="AlphaFoldDB" id="A0A917U9H0"/>
<dbReference type="GO" id="GO:0016787">
    <property type="term" value="F:hydrolase activity"/>
    <property type="evidence" value="ECO:0007669"/>
    <property type="project" value="InterPro"/>
</dbReference>
<keyword evidence="1" id="KW-0456">Lyase</keyword>